<gene>
    <name evidence="7" type="ORF">D3230_11890</name>
</gene>
<dbReference type="Pfam" id="PF03606">
    <property type="entry name" value="DcuC"/>
    <property type="match status" value="1"/>
</dbReference>
<keyword evidence="8" id="KW-1185">Reference proteome</keyword>
<feature type="transmembrane region" description="Helical" evidence="6">
    <location>
        <begin position="147"/>
        <end position="165"/>
    </location>
</feature>
<reference evidence="7 8" key="1">
    <citation type="submission" date="2018-09" db="EMBL/GenBank/DDBJ databases">
        <title>Comparative genomics of Leucobacter spp.</title>
        <authorList>
            <person name="Reis A.C."/>
            <person name="Kolvenbach B.A."/>
            <person name="Corvini P.F.X."/>
            <person name="Nunes O.C."/>
        </authorList>
    </citation>
    <scope>NUCLEOTIDE SEQUENCE [LARGE SCALE GENOMIC DNA]</scope>
    <source>
        <strain evidence="7 8">TAN 31504</strain>
    </source>
</reference>
<keyword evidence="3 6" id="KW-0812">Transmembrane</keyword>
<dbReference type="PANTHER" id="PTHR43652">
    <property type="entry name" value="BASIC AMINO ACID ANTIPORTER YFCC-RELATED"/>
    <property type="match status" value="1"/>
</dbReference>
<feature type="transmembrane region" description="Helical" evidence="6">
    <location>
        <begin position="447"/>
        <end position="471"/>
    </location>
</feature>
<feature type="transmembrane region" description="Helical" evidence="6">
    <location>
        <begin position="172"/>
        <end position="192"/>
    </location>
</feature>
<evidence type="ECO:0000256" key="4">
    <source>
        <dbReference type="ARBA" id="ARBA00022989"/>
    </source>
</evidence>
<sequence length="473" mass="50616">MTTVTESPKRRLRDRLSIPHTYAIILTIVILVGVLSYVIPSGEFERVDVDGRLMVVPGTFDTIAKTVMQPFDIFTAIPRGMQAAAQIVFYIFLVGGAFGVIRATGAIDAGINRLVQKIGSSERFIIPLVMIVFSVLGFTTGMAEECIIFVPIGIGIALSLGYDAIVGTAMVAIGAASGFVGGMMNPFTVGVAQGIAEVPLFSGIWFRTAVYIPILAFAIFYVMRYAARIKKNPETSILYGRVGGVGSTEYAVSEEIPPLTARRSIVLILLALGIAVNMYGVFNWGWFLDQLAANFFIVAMLSGIIGGLGVNGSFTNLVEGMRAVVFGALVVGFARAILVVMQDGQTLDTIVNFIAEGISHWPPTMTVLGMFVFQAILNFFIPSGSGMAATTMPLMVPLSDLLGIDRQVAVLAFQYGDAITNSIIPTSGALMGYLAVARIPYELWVKFIWKLIAVWLVVAALALVAGAIWGVPA</sequence>
<evidence type="ECO:0000313" key="8">
    <source>
        <dbReference type="Proteomes" id="UP001645859"/>
    </source>
</evidence>
<name>A0ABS1SIX5_9MICO</name>
<evidence type="ECO:0000256" key="6">
    <source>
        <dbReference type="SAM" id="Phobius"/>
    </source>
</evidence>
<dbReference type="Proteomes" id="UP001645859">
    <property type="component" value="Unassembled WGS sequence"/>
</dbReference>
<comment type="subcellular location">
    <subcellularLocation>
        <location evidence="1">Cell membrane</location>
        <topology evidence="1">Multi-pass membrane protein</topology>
    </subcellularLocation>
</comment>
<protein>
    <submittedName>
        <fullName evidence="7">YfcC family protein</fullName>
    </submittedName>
</protein>
<feature type="transmembrane region" description="Helical" evidence="6">
    <location>
        <begin position="265"/>
        <end position="286"/>
    </location>
</feature>
<feature type="transmembrane region" description="Helical" evidence="6">
    <location>
        <begin position="83"/>
        <end position="103"/>
    </location>
</feature>
<evidence type="ECO:0000313" key="7">
    <source>
        <dbReference type="EMBL" id="MBL3679982.1"/>
    </source>
</evidence>
<evidence type="ECO:0000256" key="2">
    <source>
        <dbReference type="ARBA" id="ARBA00022475"/>
    </source>
</evidence>
<keyword evidence="2" id="KW-1003">Cell membrane</keyword>
<keyword evidence="4 6" id="KW-1133">Transmembrane helix</keyword>
<evidence type="ECO:0000256" key="1">
    <source>
        <dbReference type="ARBA" id="ARBA00004651"/>
    </source>
</evidence>
<feature type="transmembrane region" description="Helical" evidence="6">
    <location>
        <begin position="204"/>
        <end position="223"/>
    </location>
</feature>
<feature type="transmembrane region" description="Helical" evidence="6">
    <location>
        <begin position="21"/>
        <end position="39"/>
    </location>
</feature>
<feature type="transmembrane region" description="Helical" evidence="6">
    <location>
        <begin position="124"/>
        <end position="141"/>
    </location>
</feature>
<comment type="caution">
    <text evidence="7">The sequence shown here is derived from an EMBL/GenBank/DDBJ whole genome shotgun (WGS) entry which is preliminary data.</text>
</comment>
<keyword evidence="5 6" id="KW-0472">Membrane</keyword>
<dbReference type="EMBL" id="QYAC01000006">
    <property type="protein sequence ID" value="MBL3679982.1"/>
    <property type="molecule type" value="Genomic_DNA"/>
</dbReference>
<feature type="transmembrane region" description="Helical" evidence="6">
    <location>
        <begin position="323"/>
        <end position="341"/>
    </location>
</feature>
<proteinExistence type="predicted"/>
<dbReference type="InterPro" id="IPR051679">
    <property type="entry name" value="DASS-Related_Transporters"/>
</dbReference>
<organism evidence="7 8">
    <name type="scientific">Leucobacter chromiireducens subsp. solipictus</name>
    <dbReference type="NCBI Taxonomy" id="398235"/>
    <lineage>
        <taxon>Bacteria</taxon>
        <taxon>Bacillati</taxon>
        <taxon>Actinomycetota</taxon>
        <taxon>Actinomycetes</taxon>
        <taxon>Micrococcales</taxon>
        <taxon>Microbacteriaceae</taxon>
        <taxon>Leucobacter</taxon>
    </lineage>
</organism>
<accession>A0ABS1SIX5</accession>
<evidence type="ECO:0000256" key="3">
    <source>
        <dbReference type="ARBA" id="ARBA00022692"/>
    </source>
</evidence>
<feature type="transmembrane region" description="Helical" evidence="6">
    <location>
        <begin position="292"/>
        <end position="311"/>
    </location>
</feature>
<dbReference type="RefSeq" id="WP_202345262.1">
    <property type="nucleotide sequence ID" value="NZ_BAAAPI010000004.1"/>
</dbReference>
<dbReference type="InterPro" id="IPR018385">
    <property type="entry name" value="C4_dicarb_anaerob_car-like"/>
</dbReference>
<evidence type="ECO:0000256" key="5">
    <source>
        <dbReference type="ARBA" id="ARBA00023136"/>
    </source>
</evidence>
<dbReference type="PANTHER" id="PTHR43652:SF2">
    <property type="entry name" value="BASIC AMINO ACID ANTIPORTER YFCC-RELATED"/>
    <property type="match status" value="1"/>
</dbReference>
<feature type="transmembrane region" description="Helical" evidence="6">
    <location>
        <begin position="361"/>
        <end position="381"/>
    </location>
</feature>